<organism evidence="1 2">
    <name type="scientific">Campylobacter peloridis</name>
    <dbReference type="NCBI Taxonomy" id="488546"/>
    <lineage>
        <taxon>Bacteria</taxon>
        <taxon>Pseudomonadati</taxon>
        <taxon>Campylobacterota</taxon>
        <taxon>Epsilonproteobacteria</taxon>
        <taxon>Campylobacterales</taxon>
        <taxon>Campylobacteraceae</taxon>
        <taxon>Campylobacter</taxon>
    </lineage>
</organism>
<name>A0ABX6TVD9_9BACT</name>
<protein>
    <recommendedName>
        <fullName evidence="3">YtxH domain-containing protein</fullName>
    </recommendedName>
</protein>
<dbReference type="EMBL" id="CP063079">
    <property type="protein sequence ID" value="QOQ89504.1"/>
    <property type="molecule type" value="Genomic_DNA"/>
</dbReference>
<evidence type="ECO:0000313" key="2">
    <source>
        <dbReference type="Proteomes" id="UP000595070"/>
    </source>
</evidence>
<evidence type="ECO:0008006" key="3">
    <source>
        <dbReference type="Google" id="ProtNLM"/>
    </source>
</evidence>
<accession>A0ABX6TVD9</accession>
<keyword evidence="2" id="KW-1185">Reference proteome</keyword>
<gene>
    <name evidence="1" type="ORF">IMC75_03335</name>
</gene>
<sequence length="120" mass="13445">MGKLGFILGGVALAATGYGLKKWYDKTKEENAYWTDDPKDIACEMLGQAAEKVYNVVDAVDDKFFNEPLVVSDLFGGKEAIENNPELKERYEQTCTSIKEIFENANPSEIKEQKLDNVNS</sequence>
<dbReference type="RefSeq" id="WP_044598086.1">
    <property type="nucleotide sequence ID" value="NZ_CP063079.1"/>
</dbReference>
<evidence type="ECO:0000313" key="1">
    <source>
        <dbReference type="EMBL" id="QOQ89504.1"/>
    </source>
</evidence>
<proteinExistence type="predicted"/>
<reference evidence="1 2" key="1">
    <citation type="submission" date="2020-10" db="EMBL/GenBank/DDBJ databases">
        <title>Campylobacter and Helicobacter PacBio genomes.</title>
        <authorList>
            <person name="Lane C."/>
        </authorList>
    </citation>
    <scope>NUCLEOTIDE SEQUENCE [LARGE SCALE GENOMIC DNA]</scope>
    <source>
        <strain evidence="1 2">2016D-0074</strain>
    </source>
</reference>
<dbReference type="Proteomes" id="UP000595070">
    <property type="component" value="Chromosome"/>
</dbReference>